<dbReference type="VEuPathDB" id="FungiDB:I7I52_04995"/>
<name>A0A8H7YLF2_AJECA</name>
<sequence length="75" mass="8447">MPSLFAPKSGLALHHCLTKSYRGSEKTVAVYMRVENASIQMKASSSRSYMTPLHPSHHYIIDRSESIISIAIFCY</sequence>
<gene>
    <name evidence="1" type="ORF">I7I52_04995</name>
</gene>
<evidence type="ECO:0000313" key="1">
    <source>
        <dbReference type="EMBL" id="KAG5293617.1"/>
    </source>
</evidence>
<protein>
    <submittedName>
        <fullName evidence="1">Uncharacterized protein</fullName>
    </submittedName>
</protein>
<dbReference type="Proteomes" id="UP000670092">
    <property type="component" value="Unassembled WGS sequence"/>
</dbReference>
<evidence type="ECO:0000313" key="2">
    <source>
        <dbReference type="Proteomes" id="UP000670092"/>
    </source>
</evidence>
<proteinExistence type="predicted"/>
<accession>A0A8H7YLF2</accession>
<organism evidence="1 2">
    <name type="scientific">Ajellomyces capsulatus</name>
    <name type="common">Darling's disease fungus</name>
    <name type="synonym">Histoplasma capsulatum</name>
    <dbReference type="NCBI Taxonomy" id="5037"/>
    <lineage>
        <taxon>Eukaryota</taxon>
        <taxon>Fungi</taxon>
        <taxon>Dikarya</taxon>
        <taxon>Ascomycota</taxon>
        <taxon>Pezizomycotina</taxon>
        <taxon>Eurotiomycetes</taxon>
        <taxon>Eurotiomycetidae</taxon>
        <taxon>Onygenales</taxon>
        <taxon>Ajellomycetaceae</taxon>
        <taxon>Histoplasma</taxon>
    </lineage>
</organism>
<dbReference type="AlphaFoldDB" id="A0A8H7YLF2"/>
<reference evidence="1 2" key="1">
    <citation type="submission" date="2021-01" db="EMBL/GenBank/DDBJ databases">
        <title>Chromosome-level genome assembly of a human fungal pathogen reveals clustering of transcriptionally co-regulated genes.</title>
        <authorList>
            <person name="Voorhies M."/>
            <person name="Cohen S."/>
            <person name="Shea T.P."/>
            <person name="Petrus S."/>
            <person name="Munoz J.F."/>
            <person name="Poplawski S."/>
            <person name="Goldman W.E."/>
            <person name="Michael T."/>
            <person name="Cuomo C.A."/>
            <person name="Sil A."/>
            <person name="Beyhan S."/>
        </authorList>
    </citation>
    <scope>NUCLEOTIDE SEQUENCE [LARGE SCALE GENOMIC DNA]</scope>
    <source>
        <strain evidence="1 2">G184AR</strain>
    </source>
</reference>
<comment type="caution">
    <text evidence="1">The sequence shown here is derived from an EMBL/GenBank/DDBJ whole genome shotgun (WGS) entry which is preliminary data.</text>
</comment>
<dbReference type="EMBL" id="JAEVHI010000004">
    <property type="protein sequence ID" value="KAG5293617.1"/>
    <property type="molecule type" value="Genomic_DNA"/>
</dbReference>